<reference evidence="1" key="1">
    <citation type="submission" date="2021-06" db="EMBL/GenBank/DDBJ databases">
        <authorList>
            <person name="Kallberg Y."/>
            <person name="Tangrot J."/>
            <person name="Rosling A."/>
        </authorList>
    </citation>
    <scope>NUCLEOTIDE SEQUENCE</scope>
    <source>
        <strain evidence="1">AU212A</strain>
    </source>
</reference>
<dbReference type="Proteomes" id="UP000789860">
    <property type="component" value="Unassembled WGS sequence"/>
</dbReference>
<feature type="non-terminal residue" evidence="1">
    <location>
        <position position="1"/>
    </location>
</feature>
<sequence>IPLNPHRIIEKVWAQQKRQHGAAFADCATINGLDRSIQSCRTEETIDYGSHAELAISVIRELFSESDNGNELDQLKDIIEFVDNFE</sequence>
<gene>
    <name evidence="1" type="ORF">SCALOS_LOCUS10333</name>
</gene>
<evidence type="ECO:0000313" key="1">
    <source>
        <dbReference type="EMBL" id="CAG8696429.1"/>
    </source>
</evidence>
<comment type="caution">
    <text evidence="1">The sequence shown here is derived from an EMBL/GenBank/DDBJ whole genome shotgun (WGS) entry which is preliminary data.</text>
</comment>
<proteinExistence type="predicted"/>
<accession>A0ACA9P7K4</accession>
<keyword evidence="2" id="KW-1185">Reference proteome</keyword>
<organism evidence="1 2">
    <name type="scientific">Scutellospora calospora</name>
    <dbReference type="NCBI Taxonomy" id="85575"/>
    <lineage>
        <taxon>Eukaryota</taxon>
        <taxon>Fungi</taxon>
        <taxon>Fungi incertae sedis</taxon>
        <taxon>Mucoromycota</taxon>
        <taxon>Glomeromycotina</taxon>
        <taxon>Glomeromycetes</taxon>
        <taxon>Diversisporales</taxon>
        <taxon>Gigasporaceae</taxon>
        <taxon>Scutellospora</taxon>
    </lineage>
</organism>
<name>A0ACA9P7K4_9GLOM</name>
<dbReference type="EMBL" id="CAJVPM010037810">
    <property type="protein sequence ID" value="CAG8696429.1"/>
    <property type="molecule type" value="Genomic_DNA"/>
</dbReference>
<protein>
    <submittedName>
        <fullName evidence="1">5249_t:CDS:1</fullName>
    </submittedName>
</protein>
<evidence type="ECO:0000313" key="2">
    <source>
        <dbReference type="Proteomes" id="UP000789860"/>
    </source>
</evidence>
<feature type="non-terminal residue" evidence="1">
    <location>
        <position position="86"/>
    </location>
</feature>